<keyword evidence="7" id="KW-0408">Iron</keyword>
<evidence type="ECO:0000256" key="3">
    <source>
        <dbReference type="ARBA" id="ARBA00022617"/>
    </source>
</evidence>
<dbReference type="GO" id="GO:0005829">
    <property type="term" value="C:cytosol"/>
    <property type="evidence" value="ECO:0007669"/>
    <property type="project" value="TreeGrafter"/>
</dbReference>
<dbReference type="GO" id="GO:0046872">
    <property type="term" value="F:metal ion binding"/>
    <property type="evidence" value="ECO:0007669"/>
    <property type="project" value="UniProtKB-KW"/>
</dbReference>
<dbReference type="Proteomes" id="UP000076837">
    <property type="component" value="Unassembled WGS sequence"/>
</dbReference>
<evidence type="ECO:0000313" key="10">
    <source>
        <dbReference type="Proteomes" id="UP000076837"/>
    </source>
</evidence>
<evidence type="ECO:0000256" key="6">
    <source>
        <dbReference type="ARBA" id="ARBA00023002"/>
    </source>
</evidence>
<dbReference type="InterPro" id="IPR006314">
    <property type="entry name" value="Dyp_peroxidase"/>
</dbReference>
<keyword evidence="3" id="KW-0349">Heme</keyword>
<dbReference type="EMBL" id="JYNV01000221">
    <property type="protein sequence ID" value="KZM22287.1"/>
    <property type="molecule type" value="Genomic_DNA"/>
</dbReference>
<evidence type="ECO:0000256" key="1">
    <source>
        <dbReference type="ARBA" id="ARBA00001970"/>
    </source>
</evidence>
<dbReference type="PROSITE" id="PS51404">
    <property type="entry name" value="DYP_PEROXIDASE"/>
    <property type="match status" value="1"/>
</dbReference>
<dbReference type="OrthoDB" id="3207336at2759"/>
<comment type="caution">
    <text evidence="9">The sequence shown here is derived from an EMBL/GenBank/DDBJ whole genome shotgun (WGS) entry which is preliminary data.</text>
</comment>
<dbReference type="Pfam" id="PF20628">
    <property type="entry name" value="Dyp_perox_C"/>
    <property type="match status" value="1"/>
</dbReference>
<sequence length="467" mass="50867">MNPLKVEDLGGIQGDILLNGLPKKAEIFCFFTIRAAQGFCQNIQKVANSNIATGKDIKDLREQISKLDKGNIIDVAKTNIAFTSRGLTKLANVQTSLQNGISGLQNSAPSFVGGMQKDSERTALGDPVFNNWNLNQNGGGPIDGVLIVAGISMPTVENELKNVLRSLNTGGEVVAELFREVGFEREKLPGHEHFGFNDGISHPQVFGINDSPSLTFKLDDVVQSSDTSNFVDPGVIVVGRHGDENNPKPQWMTDGSFLVFRKLEQHVGKWNDFVVNKWQEAGSRGPDQFGAQLMGRWQSGCPIQLQDQRDDKSLALRNDFDYGGVTQPGVCPLAAHIRKAHIRNHFNPSRIMRRGIPYGQDFKNGGADEGRGLLFAAYQSTIENGYRFIQTAWANQPGFPSGGAGLDVTIGQGKATDAPTPFQIGSKSVNINPINDFVTPKGGEYFFAPSMSVLKAGFNIDKFQAKL</sequence>
<dbReference type="PANTHER" id="PTHR30521:SF4">
    <property type="entry name" value="DEFERROCHELATASE"/>
    <property type="match status" value="1"/>
</dbReference>
<dbReference type="STRING" id="5454.A0A163C8U4"/>
<comment type="cofactor">
    <cofactor evidence="1">
        <name>heme b</name>
        <dbReference type="ChEBI" id="CHEBI:60344"/>
    </cofactor>
</comment>
<comment type="similarity">
    <text evidence="8">Belongs to the DyP-type peroxidase family.</text>
</comment>
<evidence type="ECO:0000256" key="4">
    <source>
        <dbReference type="ARBA" id="ARBA00022723"/>
    </source>
</evidence>
<dbReference type="InterPro" id="IPR011008">
    <property type="entry name" value="Dimeric_a/b-barrel"/>
</dbReference>
<dbReference type="GO" id="GO:0004601">
    <property type="term" value="F:peroxidase activity"/>
    <property type="evidence" value="ECO:0007669"/>
    <property type="project" value="UniProtKB-KW"/>
</dbReference>
<proteinExistence type="inferred from homology"/>
<dbReference type="PANTHER" id="PTHR30521">
    <property type="entry name" value="DEFERROCHELATASE/PEROXIDASE"/>
    <property type="match status" value="1"/>
</dbReference>
<evidence type="ECO:0000256" key="7">
    <source>
        <dbReference type="ARBA" id="ARBA00023004"/>
    </source>
</evidence>
<organism evidence="9 10">
    <name type="scientific">Didymella rabiei</name>
    <name type="common">Chickpea ascochyta blight fungus</name>
    <name type="synonym">Mycosphaerella rabiei</name>
    <dbReference type="NCBI Taxonomy" id="5454"/>
    <lineage>
        <taxon>Eukaryota</taxon>
        <taxon>Fungi</taxon>
        <taxon>Dikarya</taxon>
        <taxon>Ascomycota</taxon>
        <taxon>Pezizomycotina</taxon>
        <taxon>Dothideomycetes</taxon>
        <taxon>Pleosporomycetidae</taxon>
        <taxon>Pleosporales</taxon>
        <taxon>Pleosporineae</taxon>
        <taxon>Didymellaceae</taxon>
        <taxon>Ascochyta</taxon>
    </lineage>
</organism>
<accession>A0A163C8U4</accession>
<dbReference type="InterPro" id="IPR048328">
    <property type="entry name" value="Dyp_perox_C"/>
</dbReference>
<dbReference type="GO" id="GO:0020037">
    <property type="term" value="F:heme binding"/>
    <property type="evidence" value="ECO:0007669"/>
    <property type="project" value="InterPro"/>
</dbReference>
<evidence type="ECO:0000256" key="5">
    <source>
        <dbReference type="ARBA" id="ARBA00022729"/>
    </source>
</evidence>
<dbReference type="AlphaFoldDB" id="A0A163C8U4"/>
<dbReference type="Pfam" id="PF21105">
    <property type="entry name" value="DyP_N"/>
    <property type="match status" value="1"/>
</dbReference>
<keyword evidence="5" id="KW-0732">Signal</keyword>
<protein>
    <submittedName>
        <fullName evidence="9">Heme binding</fullName>
    </submittedName>
</protein>
<keyword evidence="4" id="KW-0479">Metal-binding</keyword>
<keyword evidence="10" id="KW-1185">Reference proteome</keyword>
<gene>
    <name evidence="9" type="ORF">ST47_g6560</name>
</gene>
<evidence type="ECO:0000313" key="9">
    <source>
        <dbReference type="EMBL" id="KZM22287.1"/>
    </source>
</evidence>
<evidence type="ECO:0000256" key="2">
    <source>
        <dbReference type="ARBA" id="ARBA00022559"/>
    </source>
</evidence>
<reference evidence="9 10" key="1">
    <citation type="journal article" date="2016" name="Sci. Rep.">
        <title>Draft genome sequencing and secretome analysis of fungal phytopathogen Ascochyta rabiei provides insight into the necrotrophic effector repertoire.</title>
        <authorList>
            <person name="Verma S."/>
            <person name="Gazara R.K."/>
            <person name="Nizam S."/>
            <person name="Parween S."/>
            <person name="Chattopadhyay D."/>
            <person name="Verma P.K."/>
        </authorList>
    </citation>
    <scope>NUCLEOTIDE SEQUENCE [LARGE SCALE GENOMIC DNA]</scope>
    <source>
        <strain evidence="9 10">ArDII</strain>
    </source>
</reference>
<dbReference type="SUPFAM" id="SSF54909">
    <property type="entry name" value="Dimeric alpha+beta barrel"/>
    <property type="match status" value="1"/>
</dbReference>
<keyword evidence="6" id="KW-0560">Oxidoreductase</keyword>
<keyword evidence="2" id="KW-0575">Peroxidase</keyword>
<evidence type="ECO:0000256" key="8">
    <source>
        <dbReference type="ARBA" id="ARBA00025737"/>
    </source>
</evidence>
<dbReference type="NCBIfam" id="TIGR01413">
    <property type="entry name" value="Dyp_perox_fam"/>
    <property type="match status" value="1"/>
</dbReference>
<dbReference type="InterPro" id="IPR049509">
    <property type="entry name" value="DyP_N"/>
</dbReference>
<name>A0A163C8U4_DIDRA</name>